<name>A0A1M6DMY0_9FIRM</name>
<feature type="signal peptide" evidence="2">
    <location>
        <begin position="1"/>
        <end position="27"/>
    </location>
</feature>
<dbReference type="OrthoDB" id="1736087at2"/>
<protein>
    <recommendedName>
        <fullName evidence="5">S-layer homology domain-containing protein</fullName>
    </recommendedName>
</protein>
<dbReference type="EMBL" id="FQZP01000008">
    <property type="protein sequence ID" value="SHI74550.1"/>
    <property type="molecule type" value="Genomic_DNA"/>
</dbReference>
<evidence type="ECO:0000313" key="4">
    <source>
        <dbReference type="Proteomes" id="UP000324781"/>
    </source>
</evidence>
<evidence type="ECO:0000256" key="2">
    <source>
        <dbReference type="SAM" id="SignalP"/>
    </source>
</evidence>
<gene>
    <name evidence="3" type="ORF">SAMN05444373_100835</name>
</gene>
<reference evidence="3 4" key="1">
    <citation type="submission" date="2016-11" db="EMBL/GenBank/DDBJ databases">
        <authorList>
            <person name="Varghese N."/>
            <person name="Submissions S."/>
        </authorList>
    </citation>
    <scope>NUCLEOTIDE SEQUENCE [LARGE SCALE GENOMIC DNA]</scope>
    <source>
        <strain evidence="3 4">DSM 19027</strain>
    </source>
</reference>
<organism evidence="3 4">
    <name type="scientific">Thermoclostridium caenicola</name>
    <dbReference type="NCBI Taxonomy" id="659425"/>
    <lineage>
        <taxon>Bacteria</taxon>
        <taxon>Bacillati</taxon>
        <taxon>Bacillota</taxon>
        <taxon>Clostridia</taxon>
        <taxon>Eubacteriales</taxon>
        <taxon>Oscillospiraceae</taxon>
        <taxon>Thermoclostridium</taxon>
    </lineage>
</organism>
<proteinExistence type="predicted"/>
<sequence>MKKLKKIFALVAVITMLASMMAAPVFAESYKYEKEAVILNQLGLMAGYGLGDQVNRVQGIIFALKAAGKADEVEAMTDVEAAYIVSQYVVDAAQVPDWGRKWVAYAVKYGYTSGVDASVAPKVKFAPMQKMAASEFLVWLMNIGMGYKVGTNNSVSESRNAGIISLGQEIDLRVKDALIRDDIAGILYGACKNGVCADGRTFIQSLIDAGFITEVAAIAAGFIEPEAEPEPEPEPDELEVVEVSTTNLKQLFVEFNLSLKDAGDESNYIIETDDAQAVIDEDSNFELSEDKKTVIITLTEAAAQQEVIDLTIRDIEAENGLMLDETTIEDIELKDTTLPKAVSASVVGQYTIKVVFSEPIMIPEEGDDPDLYFTVDNGDYLIEKIEKVNNDTELNITLFSGLEEGTVKVEAKPAIKDYAGFGITKKTFDLKVKEDKDGPVVVSYKNAKPTEVTLIFNEDIELVEKADLDDEYSDDYLEMFYHTNRNNPASSLKVSGKELTIDFTDSKLPPGQAYIYIAEDAVQDLWGNTNKKISYVVEVSKDNDPVTLLKVEQEDESTIILTFNKVLDEATAEDIDNYTILDKNGKTDKDIIDDAVLGKDGKTVTINFTEELYGSYSIVVQNVEDLVGNVIKKTTKSFTMKDMTIPGDFEARIYNPGKKGQTLKVNFNDTMATDGRYSVLDLEKYAIILASGKTVSLDDMKGVSIKSVDNNRAVEIRIPSSEDVEKKKNPERYVDFYDFSDTADYVKGGVSYISEELIITRVADASGNKTASNLNYVAIALSGQFGLKNSEDAVALTDKNTITITLNDKITTYKSGDFEDAVYYYNEKTGKDVPVRVTRPRHTINSDGLSVITLTLSGWNSTEVSFDGKTLMVEVTGASSKNAYGEAVKIPETEVVDRAAPEVVGVYYDEDRNGEGYIIVEFSEELDPKTYAPNSKNGFSVSGGSAKLESVELDGKYIYLYGENLKRTTDVSYNSVFGLADRERNTVKSFTWTDTLKDF</sequence>
<dbReference type="AlphaFoldDB" id="A0A1M6DMY0"/>
<keyword evidence="4" id="KW-1185">Reference proteome</keyword>
<accession>A0A1M6DMY0</accession>
<evidence type="ECO:0000256" key="1">
    <source>
        <dbReference type="ARBA" id="ARBA00022729"/>
    </source>
</evidence>
<evidence type="ECO:0000313" key="3">
    <source>
        <dbReference type="EMBL" id="SHI74550.1"/>
    </source>
</evidence>
<evidence type="ECO:0008006" key="5">
    <source>
        <dbReference type="Google" id="ProtNLM"/>
    </source>
</evidence>
<keyword evidence="1 2" id="KW-0732">Signal</keyword>
<dbReference type="RefSeq" id="WP_149678073.1">
    <property type="nucleotide sequence ID" value="NZ_FQZP01000008.1"/>
</dbReference>
<dbReference type="Proteomes" id="UP000324781">
    <property type="component" value="Unassembled WGS sequence"/>
</dbReference>
<feature type="chain" id="PRO_5012657907" description="S-layer homology domain-containing protein" evidence="2">
    <location>
        <begin position="28"/>
        <end position="999"/>
    </location>
</feature>
<dbReference type="InterPro" id="IPR014755">
    <property type="entry name" value="Cu-Rt/internalin_Ig-like"/>
</dbReference>
<dbReference type="Gene3D" id="2.60.40.1220">
    <property type="match status" value="3"/>
</dbReference>